<comment type="similarity">
    <text evidence="1">Belongs to the LysR transcriptional regulatory family.</text>
</comment>
<dbReference type="PRINTS" id="PR00039">
    <property type="entry name" value="HTHLYSR"/>
</dbReference>
<dbReference type="Pfam" id="PF03466">
    <property type="entry name" value="LysR_substrate"/>
    <property type="match status" value="1"/>
</dbReference>
<dbReference type="SUPFAM" id="SSF53850">
    <property type="entry name" value="Periplasmic binding protein-like II"/>
    <property type="match status" value="1"/>
</dbReference>
<name>A0A1Y1RVS9_9SPIO</name>
<evidence type="ECO:0000256" key="4">
    <source>
        <dbReference type="ARBA" id="ARBA00023163"/>
    </source>
</evidence>
<evidence type="ECO:0000256" key="2">
    <source>
        <dbReference type="ARBA" id="ARBA00023015"/>
    </source>
</evidence>
<proteinExistence type="inferred from homology"/>
<dbReference type="PANTHER" id="PTHR30126">
    <property type="entry name" value="HTH-TYPE TRANSCRIPTIONAL REGULATOR"/>
    <property type="match status" value="1"/>
</dbReference>
<keyword evidence="4" id="KW-0804">Transcription</keyword>
<organism evidence="6 7">
    <name type="scientific">Marispirochaeta aestuarii</name>
    <dbReference type="NCBI Taxonomy" id="1963862"/>
    <lineage>
        <taxon>Bacteria</taxon>
        <taxon>Pseudomonadati</taxon>
        <taxon>Spirochaetota</taxon>
        <taxon>Spirochaetia</taxon>
        <taxon>Spirochaetales</taxon>
        <taxon>Spirochaetaceae</taxon>
        <taxon>Marispirochaeta</taxon>
    </lineage>
</organism>
<dbReference type="RefSeq" id="WP_083051693.1">
    <property type="nucleotide sequence ID" value="NZ_MWQY01000015.1"/>
</dbReference>
<reference evidence="6 7" key="1">
    <citation type="submission" date="2017-03" db="EMBL/GenBank/DDBJ databases">
        <title>Draft Genome sequence of Marispirochaeta sp. strain JC444.</title>
        <authorList>
            <person name="Shivani Y."/>
            <person name="Subhash Y."/>
            <person name="Sasikala C."/>
            <person name="Ramana C."/>
        </authorList>
    </citation>
    <scope>NUCLEOTIDE SEQUENCE [LARGE SCALE GENOMIC DNA]</scope>
    <source>
        <strain evidence="6 7">JC444</strain>
    </source>
</reference>
<dbReference type="InterPro" id="IPR005119">
    <property type="entry name" value="LysR_subst-bd"/>
</dbReference>
<dbReference type="Proteomes" id="UP000192343">
    <property type="component" value="Unassembled WGS sequence"/>
</dbReference>
<keyword evidence="2" id="KW-0805">Transcription regulation</keyword>
<dbReference type="STRING" id="1963862.B4O97_13870"/>
<dbReference type="CDD" id="cd05466">
    <property type="entry name" value="PBP2_LTTR_substrate"/>
    <property type="match status" value="1"/>
</dbReference>
<gene>
    <name evidence="6" type="ORF">B4O97_13870</name>
</gene>
<evidence type="ECO:0000313" key="6">
    <source>
        <dbReference type="EMBL" id="ORC34162.1"/>
    </source>
</evidence>
<dbReference type="InterPro" id="IPR036390">
    <property type="entry name" value="WH_DNA-bd_sf"/>
</dbReference>
<sequence>MDKTIDFEWYKVFYEVAHRGSVSGAAADLAVSQPAVSQSIRNLEQAFGTRLFHRRSRGVELTETGRKLYSYVRESYRLLKMGERAVLELLDLSATSLLIGAPEDLGSYLLTPLLTEFRRRYSAVALHARIRNSREIVQEIREGSLEAGFVSLPVDTEGLEVRELMDVEDVFAASPQFAELKDTKISAPELLKLPLAAPSEKSSPRSILNSFLQPPANWVPAYETDGPEGIRRFVSAGLGIGFLPRSILDLSAPEEDLFVLNLSGELPLRKVSFVYRRDVSPGGGLELMLDLIRNFQ</sequence>
<dbReference type="InterPro" id="IPR036388">
    <property type="entry name" value="WH-like_DNA-bd_sf"/>
</dbReference>
<evidence type="ECO:0000256" key="1">
    <source>
        <dbReference type="ARBA" id="ARBA00009437"/>
    </source>
</evidence>
<dbReference type="GO" id="GO:0000976">
    <property type="term" value="F:transcription cis-regulatory region binding"/>
    <property type="evidence" value="ECO:0007669"/>
    <property type="project" value="TreeGrafter"/>
</dbReference>
<feature type="domain" description="HTH lysR-type" evidence="5">
    <location>
        <begin position="5"/>
        <end position="62"/>
    </location>
</feature>
<protein>
    <recommendedName>
        <fullName evidence="5">HTH lysR-type domain-containing protein</fullName>
    </recommendedName>
</protein>
<evidence type="ECO:0000259" key="5">
    <source>
        <dbReference type="PROSITE" id="PS50931"/>
    </source>
</evidence>
<dbReference type="SUPFAM" id="SSF46785">
    <property type="entry name" value="Winged helix' DNA-binding domain"/>
    <property type="match status" value="1"/>
</dbReference>
<dbReference type="InterPro" id="IPR000847">
    <property type="entry name" value="LysR_HTH_N"/>
</dbReference>
<evidence type="ECO:0000256" key="3">
    <source>
        <dbReference type="ARBA" id="ARBA00023125"/>
    </source>
</evidence>
<dbReference type="EMBL" id="MWQY01000015">
    <property type="protein sequence ID" value="ORC34162.1"/>
    <property type="molecule type" value="Genomic_DNA"/>
</dbReference>
<evidence type="ECO:0000313" key="7">
    <source>
        <dbReference type="Proteomes" id="UP000192343"/>
    </source>
</evidence>
<dbReference type="GO" id="GO:0003700">
    <property type="term" value="F:DNA-binding transcription factor activity"/>
    <property type="evidence" value="ECO:0007669"/>
    <property type="project" value="InterPro"/>
</dbReference>
<dbReference type="PANTHER" id="PTHR30126:SF64">
    <property type="entry name" value="HTH-TYPE TRANSCRIPTIONAL REGULATOR CITR"/>
    <property type="match status" value="1"/>
</dbReference>
<dbReference type="OrthoDB" id="9785745at2"/>
<dbReference type="AlphaFoldDB" id="A0A1Y1RVS9"/>
<dbReference type="PROSITE" id="PS50931">
    <property type="entry name" value="HTH_LYSR"/>
    <property type="match status" value="1"/>
</dbReference>
<keyword evidence="7" id="KW-1185">Reference proteome</keyword>
<accession>A0A1Y1RVS9</accession>
<dbReference type="Gene3D" id="1.10.10.10">
    <property type="entry name" value="Winged helix-like DNA-binding domain superfamily/Winged helix DNA-binding domain"/>
    <property type="match status" value="1"/>
</dbReference>
<comment type="caution">
    <text evidence="6">The sequence shown here is derived from an EMBL/GenBank/DDBJ whole genome shotgun (WGS) entry which is preliminary data.</text>
</comment>
<dbReference type="Pfam" id="PF00126">
    <property type="entry name" value="HTH_1"/>
    <property type="match status" value="1"/>
</dbReference>
<dbReference type="Gene3D" id="3.40.190.290">
    <property type="match status" value="1"/>
</dbReference>
<dbReference type="FunFam" id="1.10.10.10:FF:000001">
    <property type="entry name" value="LysR family transcriptional regulator"/>
    <property type="match status" value="1"/>
</dbReference>
<keyword evidence="3" id="KW-0238">DNA-binding</keyword>